<feature type="compositionally biased region" description="Acidic residues" evidence="1">
    <location>
        <begin position="23"/>
        <end position="34"/>
    </location>
</feature>
<dbReference type="STRING" id="945553.A0A0D2PFT5"/>
<dbReference type="Proteomes" id="UP000054270">
    <property type="component" value="Unassembled WGS sequence"/>
</dbReference>
<gene>
    <name evidence="2" type="ORF">HYPSUDRAFT_198197</name>
</gene>
<dbReference type="InterPro" id="IPR013757">
    <property type="entry name" value="Topo_IIA_A_a_sf"/>
</dbReference>
<dbReference type="AlphaFoldDB" id="A0A0D2PFT5"/>
<feature type="region of interest" description="Disordered" evidence="1">
    <location>
        <begin position="1"/>
        <end position="43"/>
    </location>
</feature>
<evidence type="ECO:0000256" key="1">
    <source>
        <dbReference type="SAM" id="MobiDB-lite"/>
    </source>
</evidence>
<feature type="compositionally biased region" description="Low complexity" evidence="1">
    <location>
        <begin position="119"/>
        <end position="135"/>
    </location>
</feature>
<dbReference type="GO" id="GO:0003918">
    <property type="term" value="F:DNA topoisomerase type II (double strand cut, ATP-hydrolyzing) activity"/>
    <property type="evidence" value="ECO:0007669"/>
    <property type="project" value="InterPro"/>
</dbReference>
<accession>A0A0D2PFT5</accession>
<protein>
    <submittedName>
        <fullName evidence="2">Uncharacterized protein</fullName>
    </submittedName>
</protein>
<dbReference type="GO" id="GO:0003677">
    <property type="term" value="F:DNA binding"/>
    <property type="evidence" value="ECO:0007669"/>
    <property type="project" value="InterPro"/>
</dbReference>
<dbReference type="EMBL" id="KN817524">
    <property type="protein sequence ID" value="KJA27431.1"/>
    <property type="molecule type" value="Genomic_DNA"/>
</dbReference>
<feature type="region of interest" description="Disordered" evidence="1">
    <location>
        <begin position="114"/>
        <end position="135"/>
    </location>
</feature>
<dbReference type="Gene3D" id="1.10.268.10">
    <property type="entry name" value="Topoisomerase, domain 3"/>
    <property type="match status" value="1"/>
</dbReference>
<dbReference type="GO" id="GO:0005524">
    <property type="term" value="F:ATP binding"/>
    <property type="evidence" value="ECO:0007669"/>
    <property type="project" value="InterPro"/>
</dbReference>
<reference evidence="3" key="1">
    <citation type="submission" date="2014-04" db="EMBL/GenBank/DDBJ databases">
        <title>Evolutionary Origins and Diversification of the Mycorrhizal Mutualists.</title>
        <authorList>
            <consortium name="DOE Joint Genome Institute"/>
            <consortium name="Mycorrhizal Genomics Consortium"/>
            <person name="Kohler A."/>
            <person name="Kuo A."/>
            <person name="Nagy L.G."/>
            <person name="Floudas D."/>
            <person name="Copeland A."/>
            <person name="Barry K.W."/>
            <person name="Cichocki N."/>
            <person name="Veneault-Fourrey C."/>
            <person name="LaButti K."/>
            <person name="Lindquist E.A."/>
            <person name="Lipzen A."/>
            <person name="Lundell T."/>
            <person name="Morin E."/>
            <person name="Murat C."/>
            <person name="Riley R."/>
            <person name="Ohm R."/>
            <person name="Sun H."/>
            <person name="Tunlid A."/>
            <person name="Henrissat B."/>
            <person name="Grigoriev I.V."/>
            <person name="Hibbett D.S."/>
            <person name="Martin F."/>
        </authorList>
    </citation>
    <scope>NUCLEOTIDE SEQUENCE [LARGE SCALE GENOMIC DNA]</scope>
    <source>
        <strain evidence="3">FD-334 SS-4</strain>
    </source>
</reference>
<name>A0A0D2PFT5_HYPSF</name>
<proteinExistence type="predicted"/>
<organism evidence="2 3">
    <name type="scientific">Hypholoma sublateritium (strain FD-334 SS-4)</name>
    <dbReference type="NCBI Taxonomy" id="945553"/>
    <lineage>
        <taxon>Eukaryota</taxon>
        <taxon>Fungi</taxon>
        <taxon>Dikarya</taxon>
        <taxon>Basidiomycota</taxon>
        <taxon>Agaricomycotina</taxon>
        <taxon>Agaricomycetes</taxon>
        <taxon>Agaricomycetidae</taxon>
        <taxon>Agaricales</taxon>
        <taxon>Agaricineae</taxon>
        <taxon>Strophariaceae</taxon>
        <taxon>Hypholoma</taxon>
    </lineage>
</organism>
<evidence type="ECO:0000313" key="2">
    <source>
        <dbReference type="EMBL" id="KJA27431.1"/>
    </source>
</evidence>
<keyword evidence="3" id="KW-1185">Reference proteome</keyword>
<evidence type="ECO:0000313" key="3">
    <source>
        <dbReference type="Proteomes" id="UP000054270"/>
    </source>
</evidence>
<sequence>MRRHKFGAFPKSVGDKAPGETEPAAEDDEEDEPDAQGSPSDFNHLLGMVIWGLTKEKIAHLKLQAEEREAGLLGQEKECIEFDEKASKGAKGTKQSCARANRLDGAATLKRKAVEAPKKAAPAPAKAKAGAKDPAGLGISHQARGGGICLPGHADYRVGQPQQHVQRRWLCRQDPVVGPAHG</sequence>